<gene>
    <name evidence="1" type="ORF">KEC54_02260</name>
</gene>
<sequence length="98" mass="11086">MDKSDLERLRIDTANAYGINLHQRYTEREAASLLIVPSRRLERKADISTIKRKRCSEKIPFVQCGDGSVAYLGMMLCDFLMFGERSVLLWGAGDVSSN</sequence>
<reference evidence="1" key="1">
    <citation type="journal article" date="2022" name="Biotechnol. Bioprocess Eng.">
        <title>Pan-genome Analysis Reveals Comparative Genomic Features of Central Metabolic Pathways in Methylorubrum extorquens.</title>
        <authorList>
            <person name="Lee G.M."/>
            <person name="Scott-Nevros Z.K."/>
            <person name="Lee S.-M."/>
            <person name="Kim D."/>
        </authorList>
    </citation>
    <scope>NUCLEOTIDE SEQUENCE</scope>
    <source>
        <strain evidence="1">ATCC 55366</strain>
    </source>
</reference>
<proteinExistence type="predicted"/>
<dbReference type="AlphaFoldDB" id="A0AAX3WIJ1"/>
<evidence type="ECO:0000313" key="2">
    <source>
        <dbReference type="Proteomes" id="UP001223720"/>
    </source>
</evidence>
<protein>
    <submittedName>
        <fullName evidence="1">Uncharacterized protein</fullName>
    </submittedName>
</protein>
<dbReference type="RefSeq" id="WP_283535793.1">
    <property type="nucleotide sequence ID" value="NZ_CP073633.1"/>
</dbReference>
<organism evidence="1 2">
    <name type="scientific">Methylorubrum extorquens</name>
    <name type="common">Methylobacterium dichloromethanicum</name>
    <name type="synonym">Methylobacterium extorquens</name>
    <dbReference type="NCBI Taxonomy" id="408"/>
    <lineage>
        <taxon>Bacteria</taxon>
        <taxon>Pseudomonadati</taxon>
        <taxon>Pseudomonadota</taxon>
        <taxon>Alphaproteobacteria</taxon>
        <taxon>Hyphomicrobiales</taxon>
        <taxon>Methylobacteriaceae</taxon>
        <taxon>Methylorubrum</taxon>
    </lineage>
</organism>
<dbReference type="EMBL" id="CP073633">
    <property type="protein sequence ID" value="WHQ70490.1"/>
    <property type="molecule type" value="Genomic_DNA"/>
</dbReference>
<dbReference type="Proteomes" id="UP001223720">
    <property type="component" value="Chromosome"/>
</dbReference>
<accession>A0AAX3WIJ1</accession>
<name>A0AAX3WIJ1_METEX</name>
<evidence type="ECO:0000313" key="1">
    <source>
        <dbReference type="EMBL" id="WHQ70490.1"/>
    </source>
</evidence>